<organism evidence="2 3">
    <name type="scientific">Terfezia boudieri ATCC MYA-4762</name>
    <dbReference type="NCBI Taxonomy" id="1051890"/>
    <lineage>
        <taxon>Eukaryota</taxon>
        <taxon>Fungi</taxon>
        <taxon>Dikarya</taxon>
        <taxon>Ascomycota</taxon>
        <taxon>Pezizomycotina</taxon>
        <taxon>Pezizomycetes</taxon>
        <taxon>Pezizales</taxon>
        <taxon>Pezizaceae</taxon>
        <taxon>Terfezia</taxon>
    </lineage>
</organism>
<sequence>MSPKTDSNFLQLPLLDAFEPLTKGTNLPSVPYEPSPVPSSNNSVKDQEADIERATTITAPDATTPPRSPTSPTSTRPGSMRRFLSRVSLNSTYDKDKDPNPPPMSPTGSVMSIPGRNSVKRSWWRWKDKNPTPPTSIDAALEQAPAPPAQVVPTRAITPPPKLPDLAPPPTAFDDDLFKSFK</sequence>
<protein>
    <submittedName>
        <fullName evidence="2">Uncharacterized protein</fullName>
    </submittedName>
</protein>
<dbReference type="PRINTS" id="PR01217">
    <property type="entry name" value="PRICHEXTENSN"/>
</dbReference>
<evidence type="ECO:0000313" key="2">
    <source>
        <dbReference type="EMBL" id="RPB23495.1"/>
    </source>
</evidence>
<dbReference type="OrthoDB" id="5380416at2759"/>
<accession>A0A3N4LZJ4</accession>
<dbReference type="EMBL" id="ML121546">
    <property type="protein sequence ID" value="RPB23495.1"/>
    <property type="molecule type" value="Genomic_DNA"/>
</dbReference>
<evidence type="ECO:0000256" key="1">
    <source>
        <dbReference type="SAM" id="MobiDB-lite"/>
    </source>
</evidence>
<proteinExistence type="predicted"/>
<feature type="region of interest" description="Disordered" evidence="1">
    <location>
        <begin position="21"/>
        <end position="182"/>
    </location>
</feature>
<keyword evidence="3" id="KW-1185">Reference proteome</keyword>
<dbReference type="AlphaFoldDB" id="A0A3N4LZJ4"/>
<name>A0A3N4LZJ4_9PEZI</name>
<dbReference type="InParanoid" id="A0A3N4LZJ4"/>
<feature type="compositionally biased region" description="Pro residues" evidence="1">
    <location>
        <begin position="158"/>
        <end position="171"/>
    </location>
</feature>
<dbReference type="Proteomes" id="UP000267821">
    <property type="component" value="Unassembled WGS sequence"/>
</dbReference>
<gene>
    <name evidence="2" type="ORF">L211DRAFT_849756</name>
</gene>
<evidence type="ECO:0000313" key="3">
    <source>
        <dbReference type="Proteomes" id="UP000267821"/>
    </source>
</evidence>
<feature type="compositionally biased region" description="Low complexity" evidence="1">
    <location>
        <begin position="54"/>
        <end position="82"/>
    </location>
</feature>
<reference evidence="2 3" key="1">
    <citation type="journal article" date="2018" name="Nat. Ecol. Evol.">
        <title>Pezizomycetes genomes reveal the molecular basis of ectomycorrhizal truffle lifestyle.</title>
        <authorList>
            <person name="Murat C."/>
            <person name="Payen T."/>
            <person name="Noel B."/>
            <person name="Kuo A."/>
            <person name="Morin E."/>
            <person name="Chen J."/>
            <person name="Kohler A."/>
            <person name="Krizsan K."/>
            <person name="Balestrini R."/>
            <person name="Da Silva C."/>
            <person name="Montanini B."/>
            <person name="Hainaut M."/>
            <person name="Levati E."/>
            <person name="Barry K.W."/>
            <person name="Belfiori B."/>
            <person name="Cichocki N."/>
            <person name="Clum A."/>
            <person name="Dockter R.B."/>
            <person name="Fauchery L."/>
            <person name="Guy J."/>
            <person name="Iotti M."/>
            <person name="Le Tacon F."/>
            <person name="Lindquist E.A."/>
            <person name="Lipzen A."/>
            <person name="Malagnac F."/>
            <person name="Mello A."/>
            <person name="Molinier V."/>
            <person name="Miyauchi S."/>
            <person name="Poulain J."/>
            <person name="Riccioni C."/>
            <person name="Rubini A."/>
            <person name="Sitrit Y."/>
            <person name="Splivallo R."/>
            <person name="Traeger S."/>
            <person name="Wang M."/>
            <person name="Zifcakova L."/>
            <person name="Wipf D."/>
            <person name="Zambonelli A."/>
            <person name="Paolocci F."/>
            <person name="Nowrousian M."/>
            <person name="Ottonello S."/>
            <person name="Baldrian P."/>
            <person name="Spatafora J.W."/>
            <person name="Henrissat B."/>
            <person name="Nagy L.G."/>
            <person name="Aury J.M."/>
            <person name="Wincker P."/>
            <person name="Grigoriev I.V."/>
            <person name="Bonfante P."/>
            <person name="Martin F.M."/>
        </authorList>
    </citation>
    <scope>NUCLEOTIDE SEQUENCE [LARGE SCALE GENOMIC DNA]</scope>
    <source>
        <strain evidence="2 3">ATCC MYA-4762</strain>
    </source>
</reference>